<sequence>MLSSQNEEELTSCTCGPEQTELRPPVNPKESRVHLNDPVPLEVGRQIASTPIRLSITLLSPSLDPIALTVYRQTR</sequence>
<proteinExistence type="predicted"/>
<dbReference type="AlphaFoldDB" id="A0AA88LUS8"/>
<name>A0AA88LUS8_CHASR</name>
<protein>
    <submittedName>
        <fullName evidence="2">Uncharacterized protein</fullName>
    </submittedName>
</protein>
<feature type="region of interest" description="Disordered" evidence="1">
    <location>
        <begin position="1"/>
        <end position="37"/>
    </location>
</feature>
<evidence type="ECO:0000256" key="1">
    <source>
        <dbReference type="SAM" id="MobiDB-lite"/>
    </source>
</evidence>
<keyword evidence="3" id="KW-1185">Reference proteome</keyword>
<evidence type="ECO:0000313" key="2">
    <source>
        <dbReference type="EMBL" id="KAK2824576.1"/>
    </source>
</evidence>
<evidence type="ECO:0000313" key="3">
    <source>
        <dbReference type="Proteomes" id="UP001187415"/>
    </source>
</evidence>
<comment type="caution">
    <text evidence="2">The sequence shown here is derived from an EMBL/GenBank/DDBJ whole genome shotgun (WGS) entry which is preliminary data.</text>
</comment>
<gene>
    <name evidence="2" type="ORF">Q5P01_021751</name>
</gene>
<dbReference type="EMBL" id="JAUPFM010000017">
    <property type="protein sequence ID" value="KAK2824576.1"/>
    <property type="molecule type" value="Genomic_DNA"/>
</dbReference>
<organism evidence="2 3">
    <name type="scientific">Channa striata</name>
    <name type="common">Snakehead murrel</name>
    <name type="synonym">Ophicephalus striatus</name>
    <dbReference type="NCBI Taxonomy" id="64152"/>
    <lineage>
        <taxon>Eukaryota</taxon>
        <taxon>Metazoa</taxon>
        <taxon>Chordata</taxon>
        <taxon>Craniata</taxon>
        <taxon>Vertebrata</taxon>
        <taxon>Euteleostomi</taxon>
        <taxon>Actinopterygii</taxon>
        <taxon>Neopterygii</taxon>
        <taxon>Teleostei</taxon>
        <taxon>Neoteleostei</taxon>
        <taxon>Acanthomorphata</taxon>
        <taxon>Anabantaria</taxon>
        <taxon>Anabantiformes</taxon>
        <taxon>Channoidei</taxon>
        <taxon>Channidae</taxon>
        <taxon>Channa</taxon>
    </lineage>
</organism>
<dbReference type="Proteomes" id="UP001187415">
    <property type="component" value="Unassembled WGS sequence"/>
</dbReference>
<feature type="compositionally biased region" description="Acidic residues" evidence="1">
    <location>
        <begin position="1"/>
        <end position="10"/>
    </location>
</feature>
<accession>A0AA88LUS8</accession>
<reference evidence="2" key="1">
    <citation type="submission" date="2023-07" db="EMBL/GenBank/DDBJ databases">
        <title>Chromosome-level Genome Assembly of Striped Snakehead (Channa striata).</title>
        <authorList>
            <person name="Liu H."/>
        </authorList>
    </citation>
    <scope>NUCLEOTIDE SEQUENCE</scope>
    <source>
        <strain evidence="2">Gz</strain>
        <tissue evidence="2">Muscle</tissue>
    </source>
</reference>